<dbReference type="Pfam" id="PF04781">
    <property type="entry name" value="DUF627"/>
    <property type="match status" value="1"/>
</dbReference>
<dbReference type="ExpressionAtlas" id="O80773">
    <property type="expression patterns" value="baseline and differential"/>
</dbReference>
<feature type="domain" description="DUF629" evidence="3">
    <location>
        <begin position="196"/>
        <end position="646"/>
    </location>
</feature>
<proteinExistence type="predicted"/>
<evidence type="ECO:0000259" key="3">
    <source>
        <dbReference type="Pfam" id="PF04780"/>
    </source>
</evidence>
<sequence length="712" mass="82663">MMTKSSDESDDSETIKKIEEAAELARDFLERGERIKALELTEKTISDHRNHESCFSHHELQGDTFFALAYETDNTDVKCVYLFASVDAYSVSILLCPDALRSFRGYARSMIQLGDQLRINKFYKKAATKAKWGVLVTQPQGPWTSLLGYSESLKTELYTFIDLATKKMHAAVTVSDTGTLANRMVTIKKDPSFDLLKTFWVNLDDKTKRELLVVDSRKLIDYVENKYVDKVKEDFGKCVSVANNLRWRYWKCHICSQVYYCFTDCQRHILDNHVQKFVPDPSARPKCVDKVLADMICCGKWEPVNTVAAANLIKDRAKRGEEFVYVNGWCSDWPEAKDEERSKILKQFAQVLKSSCNENDTLSCTLWDSLIYYTERNLQLLEVPGSYLDKCSFFKNPQCICFLDLKHLEHILNYFRQLTTDVRASLVPKVVNRFWENSRVKETIGIERLTSNLLLDGRLLCEEEHHFDDTGSVETFKSSGIYEHVIPEGDKMVSWVLDCPEMDEKLVSQMGEGVHNFEISLRIVRGMVRKKESYYDKRHRMVTYDKMLGEAETICNREDNRKNVNQRSTYASALRMKCEELVVIQDDDTKCFLNVVRDVLERAPSPKYEVLTDKEYMESISGLSTAVQNDIVIKSLWKLRKFLTKKFHLIDSKILLNEFTQGELHEFPKLSAIEYRMVVLPFVKKFLQVYQLTEIINHRELTWCLLLNSNTT</sequence>
<reference evidence="5" key="3">
    <citation type="submission" date="2002-02" db="EMBL/GenBank/DDBJ databases">
        <authorList>
            <person name="Town C.D."/>
            <person name="Kaul S."/>
        </authorList>
    </citation>
    <scope>NUCLEOTIDE SEQUENCE</scope>
</reference>
<dbReference type="PANTHER" id="PTHR22975">
    <property type="entry name" value="UBIQUITIN SPECIFIC PROTEINASE"/>
    <property type="match status" value="1"/>
</dbReference>
<protein>
    <submittedName>
        <fullName evidence="5">Uncharacterized protein At2g34240</fullName>
    </submittedName>
</protein>
<evidence type="ECO:0000259" key="4">
    <source>
        <dbReference type="Pfam" id="PF04781"/>
    </source>
</evidence>
<evidence type="ECO:0000256" key="2">
    <source>
        <dbReference type="ARBA" id="ARBA00022801"/>
    </source>
</evidence>
<keyword evidence="2" id="KW-0378">Hydrolase</keyword>
<dbReference type="PhylomeDB" id="O80773"/>
<keyword evidence="1" id="KW-0833">Ubl conjugation pathway</keyword>
<accession>O80773</accession>
<name>O80773_ARATH</name>
<dbReference type="Pfam" id="PF04780">
    <property type="entry name" value="DUF629"/>
    <property type="match status" value="1"/>
</dbReference>
<organism evidence="5">
    <name type="scientific">Arabidopsis thaliana</name>
    <name type="common">Mouse-ear cress</name>
    <dbReference type="NCBI Taxonomy" id="3702"/>
    <lineage>
        <taxon>Eukaryota</taxon>
        <taxon>Viridiplantae</taxon>
        <taxon>Streptophyta</taxon>
        <taxon>Embryophyta</taxon>
        <taxon>Tracheophyta</taxon>
        <taxon>Spermatophyta</taxon>
        <taxon>Magnoliopsida</taxon>
        <taxon>eudicotyledons</taxon>
        <taxon>Gunneridae</taxon>
        <taxon>Pentapetalae</taxon>
        <taxon>rosids</taxon>
        <taxon>malvids</taxon>
        <taxon>Brassicales</taxon>
        <taxon>Brassicaceae</taxon>
        <taxon>Camelineae</taxon>
        <taxon>Arabidopsis</taxon>
    </lineage>
</organism>
<dbReference type="InterPro" id="IPR052398">
    <property type="entry name" value="Ubiquitin_hydrolase_53/54"/>
</dbReference>
<dbReference type="AlphaFoldDB" id="O80773"/>
<reference evidence="5" key="2">
    <citation type="submission" date="2000-03" db="EMBL/GenBank/DDBJ databases">
        <authorList>
            <person name="Rounsley S.D."/>
            <person name="Lin X."/>
            <person name="Ketchum K.A."/>
            <person name="Crosby M.L."/>
            <person name="Brandon R.C."/>
            <person name="Sykes S.M."/>
            <person name="Kaul S."/>
            <person name="Mason T.M."/>
            <person name="Kerlavage A.R."/>
            <person name="Adams M.D."/>
            <person name="Somerville C.R."/>
            <person name="Venter J.C."/>
        </authorList>
    </citation>
    <scope>NUCLEOTIDE SEQUENCE</scope>
</reference>
<reference key="1">
    <citation type="journal article" date="1999" name="Nature">
        <title>Sequence and analysis of chromosome 2 of the plant Arabidopsis thaliana.</title>
        <authorList>
            <person name="Lin X."/>
            <person name="Kaul S."/>
            <person name="Rounsley S."/>
            <person name="Shea T.P."/>
            <person name="Benito M.I."/>
            <person name="Town C.D."/>
            <person name="Fujii C.Y."/>
            <person name="Mason T."/>
            <person name="Bowman C.L."/>
            <person name="Barnstead M."/>
            <person name="Feldblyum T.V."/>
            <person name="Buell C.R."/>
            <person name="Ketchum K.A."/>
            <person name="Lee J."/>
            <person name="Ronning C.M."/>
            <person name="Koo H.L."/>
            <person name="Moffat K.S."/>
            <person name="Cronin L.A."/>
            <person name="Shen M."/>
            <person name="Pai G."/>
            <person name="Van Aken S."/>
            <person name="Umayam L."/>
            <person name="Tallon L.J."/>
            <person name="Gill J.E."/>
            <person name="Adams M.D."/>
            <person name="Carrera A.J."/>
            <person name="Creasy T.H."/>
            <person name="Goodman H.M."/>
            <person name="Somerville C.R."/>
            <person name="Copenhaver G.P."/>
            <person name="Preuss D."/>
            <person name="Nierman W.C."/>
            <person name="White O."/>
            <person name="Eisen J.A."/>
            <person name="Salzberg S.L."/>
            <person name="Fraser C.M."/>
            <person name="Venter J.C."/>
        </authorList>
    </citation>
    <scope>NUCLEOTIDE SEQUENCE [LARGE SCALE GENOMIC DNA]</scope>
    <source>
        <strain>cv. Columbia</strain>
    </source>
</reference>
<evidence type="ECO:0000256" key="1">
    <source>
        <dbReference type="ARBA" id="ARBA00022786"/>
    </source>
</evidence>
<evidence type="ECO:0000313" key="5">
    <source>
        <dbReference type="EMBL" id="AAC27400.1"/>
    </source>
</evidence>
<dbReference type="GO" id="GO:0016787">
    <property type="term" value="F:hydrolase activity"/>
    <property type="evidence" value="ECO:0007669"/>
    <property type="project" value="UniProtKB-KW"/>
</dbReference>
<dbReference type="PANTHER" id="PTHR22975:SF20">
    <property type="entry name" value="UBIQUITIN CARBOXYL-TERMINAL HYDROLASE-RELATED PROTEIN-RELATED"/>
    <property type="match status" value="1"/>
</dbReference>
<dbReference type="PIR" id="T02312">
    <property type="entry name" value="T02312"/>
</dbReference>
<dbReference type="InterPro" id="IPR006865">
    <property type="entry name" value="DUF629"/>
</dbReference>
<dbReference type="EMBL" id="AC004481">
    <property type="protein sequence ID" value="AAC27400.1"/>
    <property type="molecule type" value="Genomic_DNA"/>
</dbReference>
<feature type="domain" description="DUF627" evidence="4">
    <location>
        <begin position="25"/>
        <end position="137"/>
    </location>
</feature>
<dbReference type="InterPro" id="IPR006866">
    <property type="entry name" value="DUF627_N"/>
</dbReference>